<dbReference type="Gene3D" id="3.30.420.10">
    <property type="entry name" value="Ribonuclease H-like superfamily/Ribonuclease H"/>
    <property type="match status" value="1"/>
</dbReference>
<evidence type="ECO:0000256" key="9">
    <source>
        <dbReference type="SAM" id="MobiDB-lite"/>
    </source>
</evidence>
<dbReference type="EC" id="2.7.7.49" evidence="1"/>
<evidence type="ECO:0000256" key="4">
    <source>
        <dbReference type="ARBA" id="ARBA00022722"/>
    </source>
</evidence>
<dbReference type="InterPro" id="IPR036397">
    <property type="entry name" value="RNaseH_sf"/>
</dbReference>
<dbReference type="GO" id="GO:0042575">
    <property type="term" value="C:DNA polymerase complex"/>
    <property type="evidence" value="ECO:0007669"/>
    <property type="project" value="UniProtKB-ARBA"/>
</dbReference>
<keyword evidence="4" id="KW-0540">Nuclease</keyword>
<dbReference type="Pfam" id="PF00665">
    <property type="entry name" value="rve"/>
    <property type="match status" value="1"/>
</dbReference>
<reference evidence="12 13" key="1">
    <citation type="journal article" date="2019" name="Sci. Rep.">
        <title>Orb-weaving spider Araneus ventricosus genome elucidates the spidroin gene catalogue.</title>
        <authorList>
            <person name="Kono N."/>
            <person name="Nakamura H."/>
            <person name="Ohtoshi R."/>
            <person name="Moran D.A.P."/>
            <person name="Shinohara A."/>
            <person name="Yoshida Y."/>
            <person name="Fujiwara M."/>
            <person name="Mori M."/>
            <person name="Tomita M."/>
            <person name="Arakawa K."/>
        </authorList>
    </citation>
    <scope>NUCLEOTIDE SEQUENCE [LARGE SCALE GENOMIC DNA]</scope>
</reference>
<dbReference type="OrthoDB" id="7756796at2759"/>
<evidence type="ECO:0000313" key="12">
    <source>
        <dbReference type="EMBL" id="GBM41024.1"/>
    </source>
</evidence>
<dbReference type="InterPro" id="IPR041373">
    <property type="entry name" value="RT_RNaseH"/>
</dbReference>
<feature type="coiled-coil region" evidence="8">
    <location>
        <begin position="1253"/>
        <end position="1291"/>
    </location>
</feature>
<name>A0A4Y2FN11_ARAVE</name>
<dbReference type="InterPro" id="IPR043502">
    <property type="entry name" value="DNA/RNA_pol_sf"/>
</dbReference>
<feature type="domain" description="Integrase catalytic" evidence="11">
    <location>
        <begin position="1084"/>
        <end position="1242"/>
    </location>
</feature>
<gene>
    <name evidence="12" type="primary">pol_3516</name>
    <name evidence="12" type="ORF">AVEN_180932_1</name>
</gene>
<dbReference type="Pfam" id="PF17921">
    <property type="entry name" value="Integrase_H2C2"/>
    <property type="match status" value="1"/>
</dbReference>
<dbReference type="FunFam" id="3.10.20.370:FF:000001">
    <property type="entry name" value="Retrovirus-related Pol polyprotein from transposon 17.6-like protein"/>
    <property type="match status" value="1"/>
</dbReference>
<keyword evidence="7" id="KW-0695">RNA-directed DNA polymerase</keyword>
<sequence>MSPSNVLVKGTDEDFKPNFFLEALFRIGSGVDDTFGFVDTGVGVSLLPVAESIDKHLSSTSGKTSSRNFSPRHETQIINQDVKPRKGVRNTEKCVRYPLETVNNGPKIQCDILEQAFVGFDREGVYFRKHEDKVWFMHTQVYEARIEDEIEVKHVTNPRIRKELSELINNHIPKKTETTNVSMRIILKDDVPVYQPARRLSFPENQAVNKQIDEWLDQGIVRQSSSEYASPIVLVKKKDGTARLCVHYRKLNRKLVKDRFPLPLIEDVLDKLQDAKVYSTLDLKNGFFHVEVNEDCKQFTSFVVPDGQFEFNKVPFGISTSPSVFQRYVYSIFRELMRKGIVIIYMDDLIIPAKYEDEGIEKLKKVFEVASKYGLEIKFKKCQFLRRKVEFLGHVVENGTVRPSVAKTIAVKGFPVPTTVKQVQSFLGLTGYFRKFIPAYSKIAKPLSDLIRSDNPFVFEQPQIEAECGVSDPVTSLICSKYVLISLHCADRCSPQIINQDVKPRKGVRNTEKCVRYPLETVNNGPKIQCDILEQAFVGFDREGVYFRKHEDKVWFMHTQVYEARIEDEIEVKHVTNPRIRKELSELINNHIPKKTETTNVSMRIILKDDVPVYQPARRLSFPENQAVNKQIDEWLDQGIVRQSSSEYASPIVLVKKKDGTARLCVHYRKLNRKLVKDRFPLPLIEDVLDKLQDAKVYSTLDLKNGFFHVEVNEDCKQFTSFVVPDGQFEFNKVPFGISTSPSVFQRYVYSIFRELMRKGIVIIYMDDLIIPAKYEDEGIEKLKKVFEVASKYGLEIKFKKCQFLRRKVEFLGHVVENGTVRPSVAKTIAVKGFPVPTTVKQVQSFLGLTGYFRKFIPAYSKIAKPLSDLIRSDNPFVFEQPQIEAFVKLKKLLTESPVLSIFQQGKTTELYTDASQQGYGAVLLQEAEDGKLHPVQYMSKKTTPAEEKYSSYELEVLAVVNALRKFRTYLMGNHFKIITDCSAFQRTIDKKDLVTRIARWALLLEEFDYEIVHRSGQRMQHVDALTHEKGHFSAAKTEGVVKQEFFIPNLSKQVQNVIVNCVPCILTNKKSGKNDGFLNPIPKEDVPLSTYHVDFIGPLPYTNQKYQHILTIVDAFTKFTWLYPVRSISAEDALDKLKVQPKTFGNPKRIITDRGSAFTSKAFGDYCTNENIQHFQITTGVPRGNVQVERIHRTLIPVLTKLSIADSTKWFKFVDPLQRILNSTFNRSTKWSPFELLIGVTMRNKEDLHLRDLLMEEMMEELQEQRDELRQDAKKNIQKIQAENKRTYDRKCRNAPSYQRGDLVVIQRIQFGTGLKLTPRFLGPYRIVKVKPRNRYDLEKVGNHDGPKLTNSSADLMKFYSPG</sequence>
<dbReference type="InterPro" id="IPR050951">
    <property type="entry name" value="Retrovirus_Pol_polyprotein"/>
</dbReference>
<dbReference type="FunFam" id="3.30.70.270:FF:000020">
    <property type="entry name" value="Transposon Tf2-6 polyprotein-like Protein"/>
    <property type="match status" value="2"/>
</dbReference>
<keyword evidence="2" id="KW-0808">Transferase</keyword>
<dbReference type="PANTHER" id="PTHR37984:SF5">
    <property type="entry name" value="PROTEIN NYNRIN-LIKE"/>
    <property type="match status" value="1"/>
</dbReference>
<evidence type="ECO:0000256" key="5">
    <source>
        <dbReference type="ARBA" id="ARBA00022759"/>
    </source>
</evidence>
<evidence type="ECO:0000256" key="6">
    <source>
        <dbReference type="ARBA" id="ARBA00022801"/>
    </source>
</evidence>
<organism evidence="12 13">
    <name type="scientific">Araneus ventricosus</name>
    <name type="common">Orbweaver spider</name>
    <name type="synonym">Epeira ventricosa</name>
    <dbReference type="NCBI Taxonomy" id="182803"/>
    <lineage>
        <taxon>Eukaryota</taxon>
        <taxon>Metazoa</taxon>
        <taxon>Ecdysozoa</taxon>
        <taxon>Arthropoda</taxon>
        <taxon>Chelicerata</taxon>
        <taxon>Arachnida</taxon>
        <taxon>Araneae</taxon>
        <taxon>Araneomorphae</taxon>
        <taxon>Entelegynae</taxon>
        <taxon>Araneoidea</taxon>
        <taxon>Araneidae</taxon>
        <taxon>Araneus</taxon>
    </lineage>
</organism>
<keyword evidence="3" id="KW-0548">Nucleotidyltransferase</keyword>
<dbReference type="Gene3D" id="3.10.10.10">
    <property type="entry name" value="HIV Type 1 Reverse Transcriptase, subunit A, domain 1"/>
    <property type="match status" value="2"/>
</dbReference>
<feature type="domain" description="Reverse transcriptase" evidence="10">
    <location>
        <begin position="636"/>
        <end position="816"/>
    </location>
</feature>
<evidence type="ECO:0000256" key="2">
    <source>
        <dbReference type="ARBA" id="ARBA00022679"/>
    </source>
</evidence>
<comment type="caution">
    <text evidence="12">The sequence shown here is derived from an EMBL/GenBank/DDBJ whole genome shotgun (WGS) entry which is preliminary data.</text>
</comment>
<evidence type="ECO:0000259" key="11">
    <source>
        <dbReference type="PROSITE" id="PS50994"/>
    </source>
</evidence>
<dbReference type="InterPro" id="IPR000477">
    <property type="entry name" value="RT_dom"/>
</dbReference>
<dbReference type="InterPro" id="IPR012337">
    <property type="entry name" value="RNaseH-like_sf"/>
</dbReference>
<dbReference type="SUPFAM" id="SSF56672">
    <property type="entry name" value="DNA/RNA polymerases"/>
    <property type="match status" value="2"/>
</dbReference>
<feature type="domain" description="Reverse transcriptase" evidence="10">
    <location>
        <begin position="216"/>
        <end position="396"/>
    </location>
</feature>
<evidence type="ECO:0000313" key="13">
    <source>
        <dbReference type="Proteomes" id="UP000499080"/>
    </source>
</evidence>
<dbReference type="Gene3D" id="1.10.340.70">
    <property type="match status" value="1"/>
</dbReference>
<dbReference type="PROSITE" id="PS50878">
    <property type="entry name" value="RT_POL"/>
    <property type="match status" value="2"/>
</dbReference>
<dbReference type="Pfam" id="PF00078">
    <property type="entry name" value="RVT_1"/>
    <property type="match status" value="2"/>
</dbReference>
<evidence type="ECO:0000256" key="3">
    <source>
        <dbReference type="ARBA" id="ARBA00022695"/>
    </source>
</evidence>
<evidence type="ECO:0000256" key="1">
    <source>
        <dbReference type="ARBA" id="ARBA00012493"/>
    </source>
</evidence>
<dbReference type="InterPro" id="IPR041588">
    <property type="entry name" value="Integrase_H2C2"/>
</dbReference>
<feature type="region of interest" description="Disordered" evidence="9">
    <location>
        <begin position="57"/>
        <end position="78"/>
    </location>
</feature>
<accession>A0A4Y2FN11</accession>
<dbReference type="GO" id="GO:0003676">
    <property type="term" value="F:nucleic acid binding"/>
    <property type="evidence" value="ECO:0007669"/>
    <property type="project" value="InterPro"/>
</dbReference>
<proteinExistence type="predicted"/>
<protein>
    <recommendedName>
        <fullName evidence="1">RNA-directed DNA polymerase</fullName>
        <ecNumber evidence="1">2.7.7.49</ecNumber>
    </recommendedName>
</protein>
<evidence type="ECO:0000259" key="10">
    <source>
        <dbReference type="PROSITE" id="PS50878"/>
    </source>
</evidence>
<feature type="compositionally biased region" description="Polar residues" evidence="9">
    <location>
        <begin position="58"/>
        <end position="69"/>
    </location>
</feature>
<evidence type="ECO:0000256" key="8">
    <source>
        <dbReference type="SAM" id="Coils"/>
    </source>
</evidence>
<keyword evidence="6" id="KW-0378">Hydrolase</keyword>
<evidence type="ECO:0000256" key="7">
    <source>
        <dbReference type="ARBA" id="ARBA00022918"/>
    </source>
</evidence>
<keyword evidence="5" id="KW-0255">Endonuclease</keyword>
<dbReference type="CDD" id="cd09274">
    <property type="entry name" value="RNase_HI_RT_Ty3"/>
    <property type="match status" value="1"/>
</dbReference>
<dbReference type="PANTHER" id="PTHR37984">
    <property type="entry name" value="PROTEIN CBG26694"/>
    <property type="match status" value="1"/>
</dbReference>
<dbReference type="Pfam" id="PF17917">
    <property type="entry name" value="RT_RNaseH"/>
    <property type="match status" value="1"/>
</dbReference>
<dbReference type="CDD" id="cd01647">
    <property type="entry name" value="RT_LTR"/>
    <property type="match status" value="2"/>
</dbReference>
<dbReference type="GO" id="GO:0016787">
    <property type="term" value="F:hydrolase activity"/>
    <property type="evidence" value="ECO:0007669"/>
    <property type="project" value="UniProtKB-KW"/>
</dbReference>
<dbReference type="GO" id="GO:0004519">
    <property type="term" value="F:endonuclease activity"/>
    <property type="evidence" value="ECO:0007669"/>
    <property type="project" value="UniProtKB-KW"/>
</dbReference>
<dbReference type="Proteomes" id="UP000499080">
    <property type="component" value="Unassembled WGS sequence"/>
</dbReference>
<dbReference type="InterPro" id="IPR001584">
    <property type="entry name" value="Integrase_cat-core"/>
</dbReference>
<dbReference type="SUPFAM" id="SSF53098">
    <property type="entry name" value="Ribonuclease H-like"/>
    <property type="match status" value="1"/>
</dbReference>
<dbReference type="GO" id="GO:0003964">
    <property type="term" value="F:RNA-directed DNA polymerase activity"/>
    <property type="evidence" value="ECO:0007669"/>
    <property type="project" value="UniProtKB-KW"/>
</dbReference>
<dbReference type="InterPro" id="IPR043128">
    <property type="entry name" value="Rev_trsase/Diguanyl_cyclase"/>
</dbReference>
<dbReference type="PROSITE" id="PS50994">
    <property type="entry name" value="INTEGRASE"/>
    <property type="match status" value="1"/>
</dbReference>
<dbReference type="EMBL" id="BGPR01000950">
    <property type="protein sequence ID" value="GBM41024.1"/>
    <property type="molecule type" value="Genomic_DNA"/>
</dbReference>
<keyword evidence="13" id="KW-1185">Reference proteome</keyword>
<dbReference type="GO" id="GO:0015074">
    <property type="term" value="P:DNA integration"/>
    <property type="evidence" value="ECO:0007669"/>
    <property type="project" value="InterPro"/>
</dbReference>
<dbReference type="Gene3D" id="3.30.70.270">
    <property type="match status" value="4"/>
</dbReference>
<keyword evidence="8" id="KW-0175">Coiled coil</keyword>